<dbReference type="GO" id="GO:0008033">
    <property type="term" value="P:tRNA processing"/>
    <property type="evidence" value="ECO:0007669"/>
    <property type="project" value="InterPro"/>
</dbReference>
<reference evidence="3 4" key="1">
    <citation type="submission" date="2019-06" db="EMBL/GenBank/DDBJ databases">
        <title>Genome Sequence of the Brown Rot Fungal Pathogen Monilinia laxa.</title>
        <authorList>
            <person name="De Miccolis Angelini R.M."/>
            <person name="Landi L."/>
            <person name="Abate D."/>
            <person name="Pollastro S."/>
            <person name="Romanazzi G."/>
            <person name="Faretra F."/>
        </authorList>
    </citation>
    <scope>NUCLEOTIDE SEQUENCE [LARGE SCALE GENOMIC DNA]</scope>
    <source>
        <strain evidence="3 4">Mlax316</strain>
    </source>
</reference>
<dbReference type="Pfam" id="PF20976">
    <property type="entry name" value="Pop8"/>
    <property type="match status" value="1"/>
</dbReference>
<gene>
    <name evidence="3" type="ORF">EYC80_000446</name>
</gene>
<dbReference type="GO" id="GO:0000294">
    <property type="term" value="P:nuclear-transcribed mRNA catabolic process, RNase MRP-dependent"/>
    <property type="evidence" value="ECO:0007669"/>
    <property type="project" value="TreeGrafter"/>
</dbReference>
<dbReference type="AlphaFoldDB" id="A0A5N6KAN7"/>
<dbReference type="PANTHER" id="PTHR28173">
    <property type="entry name" value="RIBONUCLEASES P/MRP PROTEIN SUBUNIT POP8"/>
    <property type="match status" value="1"/>
</dbReference>
<dbReference type="InterPro" id="IPR049128">
    <property type="entry name" value="Pop8-like_dom"/>
</dbReference>
<dbReference type="OrthoDB" id="5530243at2759"/>
<dbReference type="Proteomes" id="UP000326757">
    <property type="component" value="Unassembled WGS sequence"/>
</dbReference>
<comment type="caution">
    <text evidence="3">The sequence shown here is derived from an EMBL/GenBank/DDBJ whole genome shotgun (WGS) entry which is preliminary data.</text>
</comment>
<feature type="region of interest" description="Disordered" evidence="1">
    <location>
        <begin position="1"/>
        <end position="33"/>
    </location>
</feature>
<dbReference type="GO" id="GO:0005655">
    <property type="term" value="C:nucleolar ribonuclease P complex"/>
    <property type="evidence" value="ECO:0007669"/>
    <property type="project" value="InterPro"/>
</dbReference>
<dbReference type="InterPro" id="IPR020347">
    <property type="entry name" value="Pop8"/>
</dbReference>
<evidence type="ECO:0000259" key="2">
    <source>
        <dbReference type="Pfam" id="PF20976"/>
    </source>
</evidence>
<sequence>MTETTEAIVDAPMQEAPPTSTRSKRKQTRNGHEHKAITIRAPPFSYIHLELQTSPLKKQQLDDITAKSYLTSALTQFLGLHGAAIPIDILKTEGKDVWIRVMREDTSAAVAALGGWVKGMEPLRQVLNGGMVPITDHPERHDGFTRQWFYGGQKV</sequence>
<feature type="domain" description="Ribonucleases P/MRP subunit Pop8-like" evidence="2">
    <location>
        <begin position="43"/>
        <end position="116"/>
    </location>
</feature>
<name>A0A5N6KAN7_MONLA</name>
<dbReference type="GO" id="GO:0000172">
    <property type="term" value="C:ribonuclease MRP complex"/>
    <property type="evidence" value="ECO:0007669"/>
    <property type="project" value="InterPro"/>
</dbReference>
<dbReference type="GO" id="GO:0000171">
    <property type="term" value="F:ribonuclease MRP activity"/>
    <property type="evidence" value="ECO:0007669"/>
    <property type="project" value="TreeGrafter"/>
</dbReference>
<dbReference type="PANTHER" id="PTHR28173:SF1">
    <property type="entry name" value="RIBONUCLEASES P_MRP PROTEIN SUBUNIT POP8"/>
    <property type="match status" value="1"/>
</dbReference>
<protein>
    <recommendedName>
        <fullName evidence="2">Ribonucleases P/MRP subunit Pop8-like domain-containing protein</fullName>
    </recommendedName>
</protein>
<organism evidence="3 4">
    <name type="scientific">Monilinia laxa</name>
    <name type="common">Brown rot fungus</name>
    <name type="synonym">Sclerotinia laxa</name>
    <dbReference type="NCBI Taxonomy" id="61186"/>
    <lineage>
        <taxon>Eukaryota</taxon>
        <taxon>Fungi</taxon>
        <taxon>Dikarya</taxon>
        <taxon>Ascomycota</taxon>
        <taxon>Pezizomycotina</taxon>
        <taxon>Leotiomycetes</taxon>
        <taxon>Helotiales</taxon>
        <taxon>Sclerotiniaceae</taxon>
        <taxon>Monilinia</taxon>
    </lineage>
</organism>
<evidence type="ECO:0000256" key="1">
    <source>
        <dbReference type="SAM" id="MobiDB-lite"/>
    </source>
</evidence>
<dbReference type="EMBL" id="VIGI01000005">
    <property type="protein sequence ID" value="KAB8300233.1"/>
    <property type="molecule type" value="Genomic_DNA"/>
</dbReference>
<evidence type="ECO:0000313" key="4">
    <source>
        <dbReference type="Proteomes" id="UP000326757"/>
    </source>
</evidence>
<dbReference type="GO" id="GO:0004526">
    <property type="term" value="F:ribonuclease P activity"/>
    <property type="evidence" value="ECO:0007669"/>
    <property type="project" value="TreeGrafter"/>
</dbReference>
<keyword evidence="4" id="KW-1185">Reference proteome</keyword>
<accession>A0A5N6KAN7</accession>
<dbReference type="GO" id="GO:0034965">
    <property type="term" value="P:intronic box C/D snoRNA processing"/>
    <property type="evidence" value="ECO:0007669"/>
    <property type="project" value="TreeGrafter"/>
</dbReference>
<evidence type="ECO:0000313" key="3">
    <source>
        <dbReference type="EMBL" id="KAB8300233.1"/>
    </source>
</evidence>
<proteinExistence type="predicted"/>